<feature type="compositionally biased region" description="Basic and acidic residues" evidence="1">
    <location>
        <begin position="112"/>
        <end position="140"/>
    </location>
</feature>
<dbReference type="AlphaFoldDB" id="A0AAQ3TIY6"/>
<evidence type="ECO:0000313" key="4">
    <source>
        <dbReference type="Proteomes" id="UP001341281"/>
    </source>
</evidence>
<feature type="compositionally biased region" description="Basic and acidic residues" evidence="1">
    <location>
        <begin position="10"/>
        <end position="35"/>
    </location>
</feature>
<sequence>MNSKRQRSHSPVEHKEGRGKDYETYGRKDNSRGLEDSSDAGLGRGHESGRHSDRHSYGTSRESKRHDDYRRYHDKYDDYGRSHPRSSRSDRESRADYDRSKHDSTSGRSRGSMRDVDNRYREKSSSRDQKSINVGKHESYDGGEYNKCTDARKQEHRGYGHDRDHFRIIGNKETIKEEEVLKKRNGKEIEKDALVETREKKRGPFSSTGPNVDNPGDAKPSSATQEPLDSSAVTLDGVNAAKVAAMKAAELVNRNIAAFGAGTGRLSTDQKKKLLWGNKKSNPSEETSKRWDSNLFSDRERQEKFNKLMGVKSSAPVQENKVENMDGSSAEAKKLEELDTNLEKHYIAGLRRRDGRTVGLGL</sequence>
<feature type="domain" description="Small acidic protein-like" evidence="2">
    <location>
        <begin position="291"/>
        <end position="361"/>
    </location>
</feature>
<feature type="region of interest" description="Disordered" evidence="1">
    <location>
        <begin position="1"/>
        <end position="165"/>
    </location>
</feature>
<evidence type="ECO:0000256" key="1">
    <source>
        <dbReference type="SAM" id="MobiDB-lite"/>
    </source>
</evidence>
<protein>
    <recommendedName>
        <fullName evidence="2">Small acidic protein-like domain-containing protein</fullName>
    </recommendedName>
</protein>
<accession>A0AAQ3TIY6</accession>
<dbReference type="Proteomes" id="UP001341281">
    <property type="component" value="Chromosome 05"/>
</dbReference>
<dbReference type="EMBL" id="CP144749">
    <property type="protein sequence ID" value="WVZ74475.1"/>
    <property type="molecule type" value="Genomic_DNA"/>
</dbReference>
<dbReference type="Pfam" id="PF15477">
    <property type="entry name" value="SMAP"/>
    <property type="match status" value="1"/>
</dbReference>
<keyword evidence="4" id="KW-1185">Reference proteome</keyword>
<organism evidence="3 4">
    <name type="scientific">Paspalum notatum var. saurae</name>
    <dbReference type="NCBI Taxonomy" id="547442"/>
    <lineage>
        <taxon>Eukaryota</taxon>
        <taxon>Viridiplantae</taxon>
        <taxon>Streptophyta</taxon>
        <taxon>Embryophyta</taxon>
        <taxon>Tracheophyta</taxon>
        <taxon>Spermatophyta</taxon>
        <taxon>Magnoliopsida</taxon>
        <taxon>Liliopsida</taxon>
        <taxon>Poales</taxon>
        <taxon>Poaceae</taxon>
        <taxon>PACMAD clade</taxon>
        <taxon>Panicoideae</taxon>
        <taxon>Andropogonodae</taxon>
        <taxon>Paspaleae</taxon>
        <taxon>Paspalinae</taxon>
        <taxon>Paspalum</taxon>
    </lineage>
</organism>
<gene>
    <name evidence="3" type="ORF">U9M48_022654</name>
</gene>
<reference evidence="3 4" key="1">
    <citation type="submission" date="2024-02" db="EMBL/GenBank/DDBJ databases">
        <title>High-quality chromosome-scale genome assembly of Pensacola bahiagrass (Paspalum notatum Flugge var. saurae).</title>
        <authorList>
            <person name="Vega J.M."/>
            <person name="Podio M."/>
            <person name="Orjuela J."/>
            <person name="Siena L.A."/>
            <person name="Pessino S.C."/>
            <person name="Combes M.C."/>
            <person name="Mariac C."/>
            <person name="Albertini E."/>
            <person name="Pupilli F."/>
            <person name="Ortiz J.P.A."/>
            <person name="Leblanc O."/>
        </authorList>
    </citation>
    <scope>NUCLEOTIDE SEQUENCE [LARGE SCALE GENOMIC DNA]</scope>
    <source>
        <strain evidence="3">R1</strain>
        <tissue evidence="3">Leaf</tissue>
    </source>
</reference>
<feature type="compositionally biased region" description="Basic and acidic residues" evidence="1">
    <location>
        <begin position="44"/>
        <end position="105"/>
    </location>
</feature>
<dbReference type="PANTHER" id="PTHR22426">
    <property type="entry name" value="ARGININE_SERINE-RICH COILED-COIL PROTEIN 2"/>
    <property type="match status" value="1"/>
</dbReference>
<feature type="region of interest" description="Disordered" evidence="1">
    <location>
        <begin position="309"/>
        <end position="331"/>
    </location>
</feature>
<evidence type="ECO:0000259" key="2">
    <source>
        <dbReference type="Pfam" id="PF15477"/>
    </source>
</evidence>
<feature type="region of interest" description="Disordered" evidence="1">
    <location>
        <begin position="182"/>
        <end position="231"/>
    </location>
</feature>
<feature type="compositionally biased region" description="Basic and acidic residues" evidence="1">
    <location>
        <begin position="282"/>
        <end position="297"/>
    </location>
</feature>
<name>A0AAQ3TIY6_PASNO</name>
<evidence type="ECO:0000313" key="3">
    <source>
        <dbReference type="EMBL" id="WVZ74475.1"/>
    </source>
</evidence>
<feature type="compositionally biased region" description="Polar residues" evidence="1">
    <location>
        <begin position="221"/>
        <end position="231"/>
    </location>
</feature>
<feature type="compositionally biased region" description="Basic and acidic residues" evidence="1">
    <location>
        <begin position="147"/>
        <end position="165"/>
    </location>
</feature>
<dbReference type="InterPro" id="IPR028124">
    <property type="entry name" value="SMAP_dom"/>
</dbReference>
<feature type="compositionally biased region" description="Basic and acidic residues" evidence="1">
    <location>
        <begin position="182"/>
        <end position="199"/>
    </location>
</feature>
<proteinExistence type="predicted"/>
<dbReference type="PANTHER" id="PTHR22426:SF7">
    <property type="entry name" value="SMALL ACIDIC PROTEIN-LIKE DOMAIN-CONTAINING PROTEIN"/>
    <property type="match status" value="1"/>
</dbReference>
<feature type="region of interest" description="Disordered" evidence="1">
    <location>
        <begin position="274"/>
        <end position="297"/>
    </location>
</feature>